<comment type="caution">
    <text evidence="2">The sequence shown here is derived from an EMBL/GenBank/DDBJ whole genome shotgun (WGS) entry which is preliminary data.</text>
</comment>
<organism evidence="2">
    <name type="scientific">marine sediment metagenome</name>
    <dbReference type="NCBI Taxonomy" id="412755"/>
    <lineage>
        <taxon>unclassified sequences</taxon>
        <taxon>metagenomes</taxon>
        <taxon>ecological metagenomes</taxon>
    </lineage>
</organism>
<gene>
    <name evidence="2" type="ORF">S06H3_38499</name>
</gene>
<dbReference type="Gene3D" id="1.10.287.1490">
    <property type="match status" value="1"/>
</dbReference>
<protein>
    <submittedName>
        <fullName evidence="2">Uncharacterized protein</fullName>
    </submittedName>
</protein>
<dbReference type="AlphaFoldDB" id="X1P3T7"/>
<sequence length="263" mass="29827">DQTLESLRVSSVELKKMEGELTELRAEETKLHARNEELTQENHRLEAEHTRLQGRLNAMAVKEKEQEDRLQELGEQVKQCQDEMAQLETEKNKLRSETSKLQERALALEKQVTDKTETLRNLDEVGFPRHHLGQLRDRLSEIAQRHGTGEVVNRFFGYLESYEVLADMEVTKEKLSEEVRSLVEERESLAKLAQKLGLTSEEIGEGIAAIKSLQRKGVSPAMIVSYERILTAAGLAPESFEKVVADFSSVEKALTARRVNSTA</sequence>
<evidence type="ECO:0000256" key="1">
    <source>
        <dbReference type="SAM" id="Coils"/>
    </source>
</evidence>
<keyword evidence="1" id="KW-0175">Coiled coil</keyword>
<feature type="coiled-coil region" evidence="1">
    <location>
        <begin position="7"/>
        <end position="111"/>
    </location>
</feature>
<proteinExistence type="predicted"/>
<name>X1P3T7_9ZZZZ</name>
<feature type="non-terminal residue" evidence="2">
    <location>
        <position position="1"/>
    </location>
</feature>
<reference evidence="2" key="1">
    <citation type="journal article" date="2014" name="Front. Microbiol.">
        <title>High frequency of phylogenetically diverse reductive dehalogenase-homologous genes in deep subseafloor sedimentary metagenomes.</title>
        <authorList>
            <person name="Kawai M."/>
            <person name="Futagami T."/>
            <person name="Toyoda A."/>
            <person name="Takaki Y."/>
            <person name="Nishi S."/>
            <person name="Hori S."/>
            <person name="Arai W."/>
            <person name="Tsubouchi T."/>
            <person name="Morono Y."/>
            <person name="Uchiyama I."/>
            <person name="Ito T."/>
            <person name="Fujiyama A."/>
            <person name="Inagaki F."/>
            <person name="Takami H."/>
        </authorList>
    </citation>
    <scope>NUCLEOTIDE SEQUENCE</scope>
    <source>
        <strain evidence="2">Expedition CK06-06</strain>
    </source>
</reference>
<accession>X1P3T7</accession>
<dbReference type="EMBL" id="BARV01023470">
    <property type="protein sequence ID" value="GAI37106.1"/>
    <property type="molecule type" value="Genomic_DNA"/>
</dbReference>
<evidence type="ECO:0000313" key="2">
    <source>
        <dbReference type="EMBL" id="GAI37106.1"/>
    </source>
</evidence>
<feature type="coiled-coil region" evidence="1">
    <location>
        <begin position="165"/>
        <end position="192"/>
    </location>
</feature>